<dbReference type="EMBL" id="NCKV01005641">
    <property type="protein sequence ID" value="RWS23937.1"/>
    <property type="molecule type" value="Genomic_DNA"/>
</dbReference>
<dbReference type="InterPro" id="IPR000953">
    <property type="entry name" value="Chromo/chromo_shadow_dom"/>
</dbReference>
<accession>A0A443S8U3</accession>
<dbReference type="SMART" id="SM00298">
    <property type="entry name" value="CHROMO"/>
    <property type="match status" value="1"/>
</dbReference>
<dbReference type="Gene3D" id="2.40.50.40">
    <property type="match status" value="1"/>
</dbReference>
<dbReference type="InterPro" id="IPR016197">
    <property type="entry name" value="Chromo-like_dom_sf"/>
</dbReference>
<protein>
    <submittedName>
        <fullName evidence="3">Heterochromatin protein 1-like protein</fullName>
    </submittedName>
</protein>
<dbReference type="VEuPathDB" id="VectorBase:LDEU008103"/>
<feature type="region of interest" description="Disordered" evidence="1">
    <location>
        <begin position="20"/>
        <end position="42"/>
    </location>
</feature>
<dbReference type="InterPro" id="IPR023780">
    <property type="entry name" value="Chromo_domain"/>
</dbReference>
<dbReference type="GO" id="GO:0005694">
    <property type="term" value="C:chromosome"/>
    <property type="evidence" value="ECO:0007669"/>
    <property type="project" value="UniProtKB-ARBA"/>
</dbReference>
<keyword evidence="4" id="KW-1185">Reference proteome</keyword>
<dbReference type="PROSITE" id="PS50013">
    <property type="entry name" value="CHROMO_2"/>
    <property type="match status" value="1"/>
</dbReference>
<evidence type="ECO:0000313" key="3">
    <source>
        <dbReference type="EMBL" id="RWS23937.1"/>
    </source>
</evidence>
<organism evidence="3 4">
    <name type="scientific">Leptotrombidium deliense</name>
    <dbReference type="NCBI Taxonomy" id="299467"/>
    <lineage>
        <taxon>Eukaryota</taxon>
        <taxon>Metazoa</taxon>
        <taxon>Ecdysozoa</taxon>
        <taxon>Arthropoda</taxon>
        <taxon>Chelicerata</taxon>
        <taxon>Arachnida</taxon>
        <taxon>Acari</taxon>
        <taxon>Acariformes</taxon>
        <taxon>Trombidiformes</taxon>
        <taxon>Prostigmata</taxon>
        <taxon>Anystina</taxon>
        <taxon>Parasitengona</taxon>
        <taxon>Trombiculoidea</taxon>
        <taxon>Trombiculidae</taxon>
        <taxon>Leptotrombidium</taxon>
    </lineage>
</organism>
<sequence length="254" mass="28860">MVRHNQNKCFSSKQVVYSGEGDLQRAEDDASQPSTSSGGAGELVGYMANLGLSEVDGGDMEVEGAVGGAVGGDTVPARSVRPAPQWEVEKLMVMRTRDSGCREFLVRWEKFGKSWDTWEPESGLNYDSVLRKFLKQVRRRKDHNDRQAAESIDDDVYYPDFSADRWPPWHLYCPVCKRDVSCSARSKDAEWDRSVDNYRQHIRNRHGDVYTADRSIRVGRKRIFFGRRPSAEARLKSDYSTASEASSRDTSPEY</sequence>
<dbReference type="Pfam" id="PF00385">
    <property type="entry name" value="Chromo"/>
    <property type="match status" value="1"/>
</dbReference>
<dbReference type="CDD" id="cd00024">
    <property type="entry name" value="CD_CSD"/>
    <property type="match status" value="1"/>
</dbReference>
<comment type="caution">
    <text evidence="3">The sequence shown here is derived from an EMBL/GenBank/DDBJ whole genome shotgun (WGS) entry which is preliminary data.</text>
</comment>
<evidence type="ECO:0000256" key="1">
    <source>
        <dbReference type="SAM" id="MobiDB-lite"/>
    </source>
</evidence>
<feature type="domain" description="Chromo" evidence="2">
    <location>
        <begin position="86"/>
        <end position="145"/>
    </location>
</feature>
<dbReference type="OrthoDB" id="5376140at2759"/>
<name>A0A443S8U3_9ACAR</name>
<gene>
    <name evidence="3" type="ORF">B4U80_13291</name>
</gene>
<feature type="region of interest" description="Disordered" evidence="1">
    <location>
        <begin position="232"/>
        <end position="254"/>
    </location>
</feature>
<proteinExistence type="predicted"/>
<dbReference type="SUPFAM" id="SSF54160">
    <property type="entry name" value="Chromo domain-like"/>
    <property type="match status" value="1"/>
</dbReference>
<evidence type="ECO:0000259" key="2">
    <source>
        <dbReference type="PROSITE" id="PS50013"/>
    </source>
</evidence>
<reference evidence="3 4" key="1">
    <citation type="journal article" date="2018" name="Gigascience">
        <title>Genomes of trombidid mites reveal novel predicted allergens and laterally-transferred genes associated with secondary metabolism.</title>
        <authorList>
            <person name="Dong X."/>
            <person name="Chaisiri K."/>
            <person name="Xia D."/>
            <person name="Armstrong S.D."/>
            <person name="Fang Y."/>
            <person name="Donnelly M.J."/>
            <person name="Kadowaki T."/>
            <person name="McGarry J.W."/>
            <person name="Darby A.C."/>
            <person name="Makepeace B.L."/>
        </authorList>
    </citation>
    <scope>NUCLEOTIDE SEQUENCE [LARGE SCALE GENOMIC DNA]</scope>
    <source>
        <strain evidence="3">UoL-UT</strain>
    </source>
</reference>
<dbReference type="Proteomes" id="UP000288716">
    <property type="component" value="Unassembled WGS sequence"/>
</dbReference>
<evidence type="ECO:0000313" key="4">
    <source>
        <dbReference type="Proteomes" id="UP000288716"/>
    </source>
</evidence>
<dbReference type="STRING" id="299467.A0A443S8U3"/>
<dbReference type="AlphaFoldDB" id="A0A443S8U3"/>